<evidence type="ECO:0000313" key="2">
    <source>
        <dbReference type="EMBL" id="GGC38972.1"/>
    </source>
</evidence>
<comment type="caution">
    <text evidence="2">The sequence shown here is derived from an EMBL/GenBank/DDBJ whole genome shotgun (WGS) entry which is preliminary data.</text>
</comment>
<dbReference type="PROSITE" id="PS51257">
    <property type="entry name" value="PROKAR_LIPOPROTEIN"/>
    <property type="match status" value="1"/>
</dbReference>
<feature type="chain" id="PRO_5046105113" description="Phospholipase" evidence="1">
    <location>
        <begin position="25"/>
        <end position="405"/>
    </location>
</feature>
<feature type="signal peptide" evidence="1">
    <location>
        <begin position="1"/>
        <end position="24"/>
    </location>
</feature>
<gene>
    <name evidence="2" type="ORF">GCM10011506_25510</name>
</gene>
<keyword evidence="1" id="KW-0732">Signal</keyword>
<dbReference type="Proteomes" id="UP000636010">
    <property type="component" value="Unassembled WGS sequence"/>
</dbReference>
<proteinExistence type="predicted"/>
<evidence type="ECO:0008006" key="4">
    <source>
        <dbReference type="Google" id="ProtNLM"/>
    </source>
</evidence>
<protein>
    <recommendedName>
        <fullName evidence="4">Phospholipase</fullName>
    </recommendedName>
</protein>
<dbReference type="PANTHER" id="PTHR34853">
    <property type="match status" value="1"/>
</dbReference>
<dbReference type="SUPFAM" id="SSF53474">
    <property type="entry name" value="alpha/beta-Hydrolases"/>
    <property type="match status" value="1"/>
</dbReference>
<dbReference type="InterPro" id="IPR029058">
    <property type="entry name" value="AB_hydrolase_fold"/>
</dbReference>
<dbReference type="PANTHER" id="PTHR34853:SF1">
    <property type="entry name" value="LIPASE 5"/>
    <property type="match status" value="1"/>
</dbReference>
<organism evidence="2 3">
    <name type="scientific">Marivirga lumbricoides</name>
    <dbReference type="NCBI Taxonomy" id="1046115"/>
    <lineage>
        <taxon>Bacteria</taxon>
        <taxon>Pseudomonadati</taxon>
        <taxon>Bacteroidota</taxon>
        <taxon>Cytophagia</taxon>
        <taxon>Cytophagales</taxon>
        <taxon>Marivirgaceae</taxon>
        <taxon>Marivirga</taxon>
    </lineage>
</organism>
<keyword evidence="3" id="KW-1185">Reference proteome</keyword>
<dbReference type="RefSeq" id="WP_188464003.1">
    <property type="nucleotide sequence ID" value="NZ_BAABHU010000008.1"/>
</dbReference>
<dbReference type="PIRSF" id="PIRSF029171">
    <property type="entry name" value="Esterase_LipA"/>
    <property type="match status" value="1"/>
</dbReference>
<evidence type="ECO:0000313" key="3">
    <source>
        <dbReference type="Proteomes" id="UP000636010"/>
    </source>
</evidence>
<dbReference type="EMBL" id="BMEC01000008">
    <property type="protein sequence ID" value="GGC38972.1"/>
    <property type="molecule type" value="Genomic_DNA"/>
</dbReference>
<accession>A0ABQ1MET1</accession>
<evidence type="ECO:0000256" key="1">
    <source>
        <dbReference type="SAM" id="SignalP"/>
    </source>
</evidence>
<dbReference type="InterPro" id="IPR005152">
    <property type="entry name" value="Lipase_secreted"/>
</dbReference>
<dbReference type="Gene3D" id="3.40.50.1820">
    <property type="entry name" value="alpha/beta hydrolase"/>
    <property type="match status" value="1"/>
</dbReference>
<dbReference type="Gene3D" id="1.10.260.160">
    <property type="match status" value="1"/>
</dbReference>
<sequence length="405" mass="45385">MQAKKFLSLIYVPFLLLFSFGCSDENVAPQFENIVSYDLIGSISKEEVNERFCNNSLIKDFVNFEVEAYKITYMTPNFDGTMVEASGLVLIPQVQGSAKLTSFQHSTLAKSPDPAIDQEDRAPSYLSAENAEIYLSAVLYAANGYLISAPDYIGYGSTGDMFHPYEHAQTTATTSFDMLVATKELTEFLEVNLTDELYLLGYSQGGNSTMALHKYIEENHSSDFTITRSAMGAGAYHKTAVGDYIFNFEGDLGFPLYLYLWVMDTYDKVYLQRGLAYYLNAPYAQEVINGGYFAISNTSPQEVFTEEFIAEINDPESDFNVALADNDIYDWKANAPIKLYHSLEDNLVPYFNSKDAFDAMKARGSTEVLLETYTYNSSVEPDEIHGAGGTKFFSDVISKYFRFGI</sequence>
<reference evidence="3" key="1">
    <citation type="journal article" date="2019" name="Int. J. Syst. Evol. Microbiol.">
        <title>The Global Catalogue of Microorganisms (GCM) 10K type strain sequencing project: providing services to taxonomists for standard genome sequencing and annotation.</title>
        <authorList>
            <consortium name="The Broad Institute Genomics Platform"/>
            <consortium name="The Broad Institute Genome Sequencing Center for Infectious Disease"/>
            <person name="Wu L."/>
            <person name="Ma J."/>
        </authorList>
    </citation>
    <scope>NUCLEOTIDE SEQUENCE [LARGE SCALE GENOMIC DNA]</scope>
    <source>
        <strain evidence="3">CGMCC 1.10832</strain>
    </source>
</reference>
<name>A0ABQ1MET1_9BACT</name>